<name>A0A4Y6UZS7_SACBS</name>
<accession>A0A4Y6UZS7</accession>
<dbReference type="AlphaFoldDB" id="A0A4Y6UZS7"/>
<dbReference type="PANTHER" id="PTHR35796">
    <property type="entry name" value="HYPOTHETICAL CYTOSOLIC PROTEIN"/>
    <property type="match status" value="1"/>
</dbReference>
<reference evidence="2 3" key="1">
    <citation type="submission" date="2019-06" db="EMBL/GenBank/DDBJ databases">
        <title>Saccharibacillus brassicae sp. nov., an endophytic bacterium isolated from Chinese cabbage seeds (Brassica pekinensis).</title>
        <authorList>
            <person name="Jiang L."/>
            <person name="Lee J."/>
            <person name="Kim S.W."/>
        </authorList>
    </citation>
    <scope>NUCLEOTIDE SEQUENCE [LARGE SCALE GENOMIC DNA]</scope>
    <source>
        <strain evidence="3">KCTC 43072 / ATSA2</strain>
    </source>
</reference>
<feature type="domain" description="Bacterial Pleckstrin homology" evidence="1">
    <location>
        <begin position="17"/>
        <end position="133"/>
    </location>
</feature>
<protein>
    <submittedName>
        <fullName evidence="2">PH domain-containing protein</fullName>
    </submittedName>
</protein>
<dbReference type="InterPro" id="IPR037063">
    <property type="entry name" value="PHb_sf"/>
</dbReference>
<proteinExistence type="predicted"/>
<dbReference type="Pfam" id="PF08000">
    <property type="entry name" value="bPH_1"/>
    <property type="match status" value="1"/>
</dbReference>
<dbReference type="EMBL" id="CP041217">
    <property type="protein sequence ID" value="QDH21505.1"/>
    <property type="molecule type" value="Genomic_DNA"/>
</dbReference>
<dbReference type="Gene3D" id="2.30.29.50">
    <property type="entry name" value="Bacterial Pleckstrin homology domain"/>
    <property type="match status" value="1"/>
</dbReference>
<dbReference type="OrthoDB" id="2351508at2"/>
<dbReference type="Proteomes" id="UP000316968">
    <property type="component" value="Chromosome"/>
</dbReference>
<evidence type="ECO:0000313" key="3">
    <source>
        <dbReference type="Proteomes" id="UP000316968"/>
    </source>
</evidence>
<keyword evidence="3" id="KW-1185">Reference proteome</keyword>
<sequence>MARNIFSRVTSDLTGMSDICKVIPPSDFANSQAQAYIFSEMNEKLYFLLKSSKDEYAFTNIGMIHIDGQKATSSKRQVLRYNYFENTPTDVFLETAGTVDLDVEIKFTMGPSFSIDVVKAHLEPLIALYKILTLIGMTKTEYARHWALVERSFEHSRDAVGRLSGTGSASSEYRNILQHAQSELLAAYDKYHPQEYDAAFELYLAGE</sequence>
<dbReference type="Gene3D" id="1.10.287.210">
    <property type="match status" value="1"/>
</dbReference>
<evidence type="ECO:0000259" key="1">
    <source>
        <dbReference type="Pfam" id="PF08000"/>
    </source>
</evidence>
<evidence type="ECO:0000313" key="2">
    <source>
        <dbReference type="EMBL" id="QDH21505.1"/>
    </source>
</evidence>
<dbReference type="InterPro" id="IPR012544">
    <property type="entry name" value="PHb"/>
</dbReference>
<dbReference type="PANTHER" id="PTHR35796:SF2">
    <property type="entry name" value="YVBH-LIKE OLIGOMERISATION REGION"/>
    <property type="match status" value="1"/>
</dbReference>
<dbReference type="RefSeq" id="WP_141448050.1">
    <property type="nucleotide sequence ID" value="NZ_CBCSAZ010000007.1"/>
</dbReference>
<gene>
    <name evidence="2" type="ORF">FFV09_12040</name>
</gene>
<dbReference type="SUPFAM" id="SSF50729">
    <property type="entry name" value="PH domain-like"/>
    <property type="match status" value="1"/>
</dbReference>
<organism evidence="2 3">
    <name type="scientific">Saccharibacillus brassicae</name>
    <dbReference type="NCBI Taxonomy" id="2583377"/>
    <lineage>
        <taxon>Bacteria</taxon>
        <taxon>Bacillati</taxon>
        <taxon>Bacillota</taxon>
        <taxon>Bacilli</taxon>
        <taxon>Bacillales</taxon>
        <taxon>Paenibacillaceae</taxon>
        <taxon>Saccharibacillus</taxon>
    </lineage>
</organism>
<dbReference type="KEGG" id="saca:FFV09_12040"/>